<gene>
    <name evidence="2" type="ORF">I7412_33745</name>
</gene>
<proteinExistence type="predicted"/>
<name>A0A937RUB5_9ACTN</name>
<sequence>MPALEPDENSAYSLASVDIAGEHGRQAMGAGPAPPHVPRLPSYVG</sequence>
<dbReference type="RefSeq" id="WP_203006171.1">
    <property type="nucleotide sequence ID" value="NZ_JADWYU010000147.1"/>
</dbReference>
<protein>
    <submittedName>
        <fullName evidence="2">Uncharacterized protein</fullName>
    </submittedName>
</protein>
<evidence type="ECO:0000313" key="2">
    <source>
        <dbReference type="EMBL" id="MBL7632036.1"/>
    </source>
</evidence>
<reference evidence="2" key="1">
    <citation type="submission" date="2020-12" db="EMBL/GenBank/DDBJ databases">
        <title>Genomic characterization of non-nitrogen-fixing Frankia strains.</title>
        <authorList>
            <person name="Carlos-Shanley C."/>
            <person name="Guerra T."/>
            <person name="Hahn D."/>
        </authorList>
    </citation>
    <scope>NUCLEOTIDE SEQUENCE</scope>
    <source>
        <strain evidence="2">CN6</strain>
    </source>
</reference>
<evidence type="ECO:0000313" key="3">
    <source>
        <dbReference type="Proteomes" id="UP000604475"/>
    </source>
</evidence>
<accession>A0A937RUB5</accession>
<dbReference type="Proteomes" id="UP000604475">
    <property type="component" value="Unassembled WGS sequence"/>
</dbReference>
<comment type="caution">
    <text evidence="2">The sequence shown here is derived from an EMBL/GenBank/DDBJ whole genome shotgun (WGS) entry which is preliminary data.</text>
</comment>
<organism evidence="2 3">
    <name type="scientific">Frankia nepalensis</name>
    <dbReference type="NCBI Taxonomy" id="1836974"/>
    <lineage>
        <taxon>Bacteria</taxon>
        <taxon>Bacillati</taxon>
        <taxon>Actinomycetota</taxon>
        <taxon>Actinomycetes</taxon>
        <taxon>Frankiales</taxon>
        <taxon>Frankiaceae</taxon>
        <taxon>Frankia</taxon>
    </lineage>
</organism>
<dbReference type="EMBL" id="JAEACQ010000293">
    <property type="protein sequence ID" value="MBL7632036.1"/>
    <property type="molecule type" value="Genomic_DNA"/>
</dbReference>
<evidence type="ECO:0000256" key="1">
    <source>
        <dbReference type="SAM" id="MobiDB-lite"/>
    </source>
</evidence>
<keyword evidence="3" id="KW-1185">Reference proteome</keyword>
<dbReference type="AlphaFoldDB" id="A0A937RUB5"/>
<feature type="region of interest" description="Disordered" evidence="1">
    <location>
        <begin position="23"/>
        <end position="45"/>
    </location>
</feature>